<dbReference type="PANTHER" id="PTHR11469">
    <property type="entry name" value="GLUCOSE-6-PHOSPHATE ISOMERASE"/>
    <property type="match status" value="1"/>
</dbReference>
<dbReference type="GO" id="GO:0005829">
    <property type="term" value="C:cytosol"/>
    <property type="evidence" value="ECO:0007669"/>
    <property type="project" value="TreeGrafter"/>
</dbReference>
<dbReference type="HAMAP" id="MF_00473">
    <property type="entry name" value="G6P_isomerase"/>
    <property type="match status" value="1"/>
</dbReference>
<keyword evidence="3 8" id="KW-0312">Gluconeogenesis</keyword>
<evidence type="ECO:0000256" key="1">
    <source>
        <dbReference type="ARBA" id="ARBA00004926"/>
    </source>
</evidence>
<dbReference type="SUPFAM" id="SSF53697">
    <property type="entry name" value="SIS domain"/>
    <property type="match status" value="1"/>
</dbReference>
<dbReference type="PATRIC" id="fig|1265819.5.peg.2529"/>
<dbReference type="AlphaFoldDB" id="W7BQL4"/>
<comment type="pathway">
    <text evidence="1 8 9">Carbohydrate degradation; glycolysis; D-glyceraldehyde 3-phosphate and glycerone phosphate from D-glucose: step 2/4.</text>
</comment>
<gene>
    <name evidence="8 10" type="primary">pgi</name>
    <name evidence="10" type="ORF">PGRAN_12691</name>
</gene>
<dbReference type="NCBIfam" id="NF010697">
    <property type="entry name" value="PRK14097.1"/>
    <property type="match status" value="1"/>
</dbReference>
<dbReference type="FunFam" id="3.40.50.10490:FF:000016">
    <property type="entry name" value="Glucose-6-phosphate isomerase"/>
    <property type="match status" value="1"/>
</dbReference>
<dbReference type="CDD" id="cd05016">
    <property type="entry name" value="SIS_PGI_2"/>
    <property type="match status" value="1"/>
</dbReference>
<comment type="function">
    <text evidence="8">Catalyzes the reversible isomerization of glucose-6-phosphate to fructose-6-phosphate.</text>
</comment>
<evidence type="ECO:0000256" key="9">
    <source>
        <dbReference type="RuleBase" id="RU000612"/>
    </source>
</evidence>
<evidence type="ECO:0000256" key="5">
    <source>
        <dbReference type="ARBA" id="ARBA00023152"/>
    </source>
</evidence>
<evidence type="ECO:0000256" key="6">
    <source>
        <dbReference type="ARBA" id="ARBA00023235"/>
    </source>
</evidence>
<dbReference type="InterPro" id="IPR035482">
    <property type="entry name" value="SIS_PGI_2"/>
</dbReference>
<dbReference type="InterPro" id="IPR046348">
    <property type="entry name" value="SIS_dom_sf"/>
</dbReference>
<dbReference type="InterPro" id="IPR035476">
    <property type="entry name" value="SIS_PGI_1"/>
</dbReference>
<comment type="caution">
    <text evidence="10">The sequence shown here is derived from an EMBL/GenBank/DDBJ whole genome shotgun (WGS) entry which is preliminary data.</text>
</comment>
<evidence type="ECO:0000256" key="4">
    <source>
        <dbReference type="ARBA" id="ARBA00022490"/>
    </source>
</evidence>
<proteinExistence type="inferred from homology"/>
<dbReference type="PROSITE" id="PS51463">
    <property type="entry name" value="P_GLUCOSE_ISOMERASE_3"/>
    <property type="match status" value="1"/>
</dbReference>
<evidence type="ECO:0000256" key="2">
    <source>
        <dbReference type="ARBA" id="ARBA00006604"/>
    </source>
</evidence>
<dbReference type="UniPathway" id="UPA00138"/>
<dbReference type="EMBL" id="AODD01000022">
    <property type="protein sequence ID" value="EUJ22488.1"/>
    <property type="molecule type" value="Genomic_DNA"/>
</dbReference>
<dbReference type="PROSITE" id="PS00765">
    <property type="entry name" value="P_GLUCOSE_ISOMERASE_1"/>
    <property type="match status" value="1"/>
</dbReference>
<comment type="subcellular location">
    <subcellularLocation>
        <location evidence="8">Cytoplasm</location>
    </subcellularLocation>
</comment>
<dbReference type="Pfam" id="PF00342">
    <property type="entry name" value="PGI"/>
    <property type="match status" value="1"/>
</dbReference>
<comment type="pathway">
    <text evidence="8">Carbohydrate biosynthesis; gluconeogenesis.</text>
</comment>
<protein>
    <recommendedName>
        <fullName evidence="8">Glucose-6-phosphate isomerase</fullName>
        <shortName evidence="8">GPI</shortName>
        <ecNumber evidence="8">5.3.1.9</ecNumber>
    </recommendedName>
    <alternativeName>
        <fullName evidence="8">Phosphoglucose isomerase</fullName>
        <shortName evidence="8">PGI</shortName>
    </alternativeName>
    <alternativeName>
        <fullName evidence="8">Phosphohexose isomerase</fullName>
        <shortName evidence="8">PHI</shortName>
    </alternativeName>
</protein>
<sequence>MTHIQFDYSNALKFFEQHEIDYLQPAVTAAHEALHNGTGAGNEYLGWINLPRDYDKEEFTRIQKAAAKIKADSEVLIVIGIGGSYLGARAAIETLNHAFYNVLDKEKRQAPQVFFAGNSISSSYLHDLIDVIDGKDFSVNVISKSGTTTEPAIAFRVFKELLEKKYGKEEAKSRIYATTDKAKGALKELSNSEGYETFVVPDDVGGRFSVLTAVGLLPIAASDVDIEAMMKGADAARADFSSPELSKNIAYQYAAARNVLYRKGKVTELLINYEPGLQYFNEWWKQLFGESEGKDQKGIYPSSANFSTDLHSLGQYIQEGRRNIFETVVKVSKARHEITINKEDNDLDGLNYLAGETVDYVNDKAFQGTLLAHTDGDVPNFVVEVPTLDAYSFGYLVYFFEIAVGVSGYLNGVNPFDQPGVEAYKANMFALLGKPGYEEMKAELEKRLK</sequence>
<dbReference type="CDD" id="cd05015">
    <property type="entry name" value="SIS_PGI_1"/>
    <property type="match status" value="1"/>
</dbReference>
<evidence type="ECO:0000313" key="10">
    <source>
        <dbReference type="EMBL" id="EUJ22488.1"/>
    </source>
</evidence>
<evidence type="ECO:0000313" key="11">
    <source>
        <dbReference type="Proteomes" id="UP000019253"/>
    </source>
</evidence>
<evidence type="ECO:0000256" key="7">
    <source>
        <dbReference type="ARBA" id="ARBA00029321"/>
    </source>
</evidence>
<dbReference type="PANTHER" id="PTHR11469:SF1">
    <property type="entry name" value="GLUCOSE-6-PHOSPHATE ISOMERASE"/>
    <property type="match status" value="1"/>
</dbReference>
<dbReference type="Gene3D" id="3.40.50.10490">
    <property type="entry name" value="Glucose-6-phosphate isomerase like protein, domain 1"/>
    <property type="match status" value="3"/>
</dbReference>
<feature type="active site" description="Proton donor" evidence="8">
    <location>
        <position position="290"/>
    </location>
</feature>
<keyword evidence="11" id="KW-1185">Reference proteome</keyword>
<reference evidence="10 11" key="1">
    <citation type="journal article" date="2014" name="Int. J. Syst. Evol. Microbiol.">
        <title>Listeria floridensis sp. nov., Listeria aquatica sp. nov., Listeria cornellensis sp. nov., Listeria riparia sp. nov. and Listeria grandensis sp. nov., from agricultural and natural environments.</title>
        <authorList>
            <person name="den Bakker H.C."/>
            <person name="Warchocki S."/>
            <person name="Wright E.M."/>
            <person name="Allred A.F."/>
            <person name="Ahlstrom C."/>
            <person name="Manuel C.S."/>
            <person name="Stasiewicz M.J."/>
            <person name="Burrell A."/>
            <person name="Roof S."/>
            <person name="Strawn L."/>
            <person name="Fortes E.D."/>
            <person name="Nightingale K.K."/>
            <person name="Kephart D."/>
            <person name="Wiedmann M."/>
        </authorList>
    </citation>
    <scope>NUCLEOTIDE SEQUENCE [LARGE SCALE GENOMIC DNA]</scope>
    <source>
        <strain evidence="11">FSL F6-971</strain>
    </source>
</reference>
<dbReference type="GO" id="GO:0004347">
    <property type="term" value="F:glucose-6-phosphate isomerase activity"/>
    <property type="evidence" value="ECO:0007669"/>
    <property type="project" value="UniProtKB-UniRule"/>
</dbReference>
<keyword evidence="5 8" id="KW-0324">Glycolysis</keyword>
<dbReference type="PRINTS" id="PR00662">
    <property type="entry name" value="G6PISOMERASE"/>
</dbReference>
<dbReference type="GO" id="GO:0006096">
    <property type="term" value="P:glycolytic process"/>
    <property type="evidence" value="ECO:0007669"/>
    <property type="project" value="UniProtKB-UniRule"/>
</dbReference>
<evidence type="ECO:0000256" key="3">
    <source>
        <dbReference type="ARBA" id="ARBA00022432"/>
    </source>
</evidence>
<evidence type="ECO:0000256" key="8">
    <source>
        <dbReference type="HAMAP-Rule" id="MF_00473"/>
    </source>
</evidence>
<dbReference type="GO" id="GO:0006094">
    <property type="term" value="P:gluconeogenesis"/>
    <property type="evidence" value="ECO:0007669"/>
    <property type="project" value="UniProtKB-UniRule"/>
</dbReference>
<dbReference type="RefSeq" id="WP_036067313.1">
    <property type="nucleotide sequence ID" value="NZ_AODD01000022.1"/>
</dbReference>
<comment type="similarity">
    <text evidence="2 8 9">Belongs to the GPI family.</text>
</comment>
<keyword evidence="4 8" id="KW-0963">Cytoplasm</keyword>
<feature type="active site" evidence="8">
    <location>
        <position position="425"/>
    </location>
</feature>
<keyword evidence="6 8" id="KW-0413">Isomerase</keyword>
<dbReference type="GO" id="GO:0051156">
    <property type="term" value="P:glucose 6-phosphate metabolic process"/>
    <property type="evidence" value="ECO:0007669"/>
    <property type="project" value="TreeGrafter"/>
</dbReference>
<dbReference type="Proteomes" id="UP000019253">
    <property type="component" value="Unassembled WGS sequence"/>
</dbReference>
<accession>W7BQL4</accession>
<dbReference type="GO" id="GO:0097367">
    <property type="term" value="F:carbohydrate derivative binding"/>
    <property type="evidence" value="ECO:0007669"/>
    <property type="project" value="InterPro"/>
</dbReference>
<name>W7BQL4_9LIST</name>
<dbReference type="FunFam" id="3.40.50.10490:FF:000015">
    <property type="entry name" value="Glucose-6-phosphate isomerase"/>
    <property type="match status" value="1"/>
</dbReference>
<dbReference type="InterPro" id="IPR018189">
    <property type="entry name" value="Phosphoglucose_isomerase_CS"/>
</dbReference>
<dbReference type="GO" id="GO:0048029">
    <property type="term" value="F:monosaccharide binding"/>
    <property type="evidence" value="ECO:0007669"/>
    <property type="project" value="TreeGrafter"/>
</dbReference>
<dbReference type="InterPro" id="IPR001672">
    <property type="entry name" value="G6P_Isomerase"/>
</dbReference>
<dbReference type="OrthoDB" id="140919at2"/>
<comment type="caution">
    <text evidence="8">Lacks conserved residue(s) required for the propagation of feature annotation.</text>
</comment>
<dbReference type="EC" id="5.3.1.9" evidence="8"/>
<comment type="catalytic activity">
    <reaction evidence="7 8 9">
        <text>alpha-D-glucose 6-phosphate = beta-D-fructose 6-phosphate</text>
        <dbReference type="Rhea" id="RHEA:11816"/>
        <dbReference type="ChEBI" id="CHEBI:57634"/>
        <dbReference type="ChEBI" id="CHEBI:58225"/>
        <dbReference type="EC" id="5.3.1.9"/>
    </reaction>
</comment>
<dbReference type="STRING" id="1265819.PGRAN_12691"/>
<organism evidence="10 11">
    <name type="scientific">Listeria grandensis FSL F6-0971</name>
    <dbReference type="NCBI Taxonomy" id="1265819"/>
    <lineage>
        <taxon>Bacteria</taxon>
        <taxon>Bacillati</taxon>
        <taxon>Bacillota</taxon>
        <taxon>Bacilli</taxon>
        <taxon>Bacillales</taxon>
        <taxon>Listeriaceae</taxon>
        <taxon>Listeria</taxon>
    </lineage>
</organism>
<dbReference type="UniPathway" id="UPA00109">
    <property type="reaction ID" value="UER00181"/>
</dbReference>
<dbReference type="PROSITE" id="PS00174">
    <property type="entry name" value="P_GLUCOSE_ISOMERASE_2"/>
    <property type="match status" value="1"/>
</dbReference>